<dbReference type="EMBL" id="CP104013">
    <property type="protein sequence ID" value="UYP48449.1"/>
    <property type="molecule type" value="Genomic_DNA"/>
</dbReference>
<accession>A0ABY6I173</accession>
<evidence type="ECO:0000313" key="2">
    <source>
        <dbReference type="Proteomes" id="UP001208689"/>
    </source>
</evidence>
<evidence type="ECO:0008006" key="3">
    <source>
        <dbReference type="Google" id="ProtNLM"/>
    </source>
</evidence>
<keyword evidence="2" id="KW-1185">Reference proteome</keyword>
<name>A0ABY6I173_9ARCH</name>
<protein>
    <recommendedName>
        <fullName evidence="3">Methanogenesis marker 9 domain-containing protein</fullName>
    </recommendedName>
</protein>
<dbReference type="Proteomes" id="UP001208689">
    <property type="component" value="Chromosome"/>
</dbReference>
<gene>
    <name evidence="1" type="ORF">NEF87_004734</name>
</gene>
<evidence type="ECO:0000313" key="1">
    <source>
        <dbReference type="EMBL" id="UYP48449.1"/>
    </source>
</evidence>
<sequence>MSNDTIAKISKKFLRDLPNWEMAPVPACLGGDVRSLTFCCKPGHSLTFGYKCLRDTKLKEIGMDPQEFIKIKEDFSQKHQWDYSETCFGSLSYCCMRQGGCTRRDIALARRYPNQSYEEALAEYYRLKRILNNEILSKAKNQDKVLPFLEICE</sequence>
<proteinExistence type="predicted"/>
<reference evidence="1" key="1">
    <citation type="submission" date="2022-09" db="EMBL/GenBank/DDBJ databases">
        <title>Actin cytoskeleton and complex cell architecture in an #Asgard archaeon.</title>
        <authorList>
            <person name="Ponce Toledo R.I."/>
            <person name="Schleper C."/>
            <person name="Rodrigues Oliveira T."/>
            <person name="Wollweber F."/>
            <person name="Xu J."/>
            <person name="Rittmann S."/>
            <person name="Klingl A."/>
            <person name="Pilhofer M."/>
        </authorList>
    </citation>
    <scope>NUCLEOTIDE SEQUENCE</scope>
    <source>
        <strain evidence="1">B-35</strain>
    </source>
</reference>
<organism evidence="1 2">
    <name type="scientific">Candidatus Lokiarchaeum ossiferum</name>
    <dbReference type="NCBI Taxonomy" id="2951803"/>
    <lineage>
        <taxon>Archaea</taxon>
        <taxon>Promethearchaeati</taxon>
        <taxon>Promethearchaeota</taxon>
        <taxon>Promethearchaeia</taxon>
        <taxon>Promethearchaeales</taxon>
        <taxon>Promethearchaeaceae</taxon>
        <taxon>Candidatus Lokiarchaeum</taxon>
    </lineage>
</organism>